<evidence type="ECO:0000259" key="1">
    <source>
        <dbReference type="Pfam" id="PF21047"/>
    </source>
</evidence>
<name>A0A226MA70_CALSU</name>
<protein>
    <recommendedName>
        <fullName evidence="1">Maestro-like HEAT-repeats domain-containing protein</fullName>
    </recommendedName>
</protein>
<dbReference type="PANTHER" id="PTHR23120">
    <property type="entry name" value="MAESTRO-RELATED HEAT DOMAIN-CONTAINING"/>
    <property type="match status" value="1"/>
</dbReference>
<dbReference type="PANTHER" id="PTHR23120:SF42">
    <property type="entry name" value="MAESTRO HEAT-LIKE REPEAT FAMILY MEMBER 3"/>
    <property type="match status" value="1"/>
</dbReference>
<accession>A0A226MA70</accession>
<dbReference type="GO" id="GO:0005737">
    <property type="term" value="C:cytoplasm"/>
    <property type="evidence" value="ECO:0007669"/>
    <property type="project" value="TreeGrafter"/>
</dbReference>
<reference evidence="2 3" key="1">
    <citation type="submission" date="2016-07" db="EMBL/GenBank/DDBJ databases">
        <title>Disparate Historic Effective Population Sizes Predicted by Modern Levels of Genome Diversity for the Scaled Quail (Callipepla squamata) and the Northern Bobwhite (Colinus virginianus): Inferences from First and Second Generation Draft Genome Assemblies for Sympatric New World Quail.</title>
        <authorList>
            <person name="Oldeschulte D.L."/>
            <person name="Halley Y.A."/>
            <person name="Bhattarai E.K."/>
            <person name="Brashear W.A."/>
            <person name="Hill J."/>
            <person name="Metz R.P."/>
            <person name="Johnson C.D."/>
            <person name="Rollins D."/>
            <person name="Peterson M.J."/>
            <person name="Bickhart D.M."/>
            <person name="Decker J.E."/>
            <person name="Seabury C.M."/>
        </authorList>
    </citation>
    <scope>NUCLEOTIDE SEQUENCE [LARGE SCALE GENOMIC DNA]</scope>
    <source>
        <strain evidence="2 3">Texas</strain>
        <tissue evidence="2">Leg muscle</tissue>
    </source>
</reference>
<comment type="caution">
    <text evidence="2">The sequence shown here is derived from an EMBL/GenBank/DDBJ whole genome shotgun (WGS) entry which is preliminary data.</text>
</comment>
<evidence type="ECO:0000313" key="3">
    <source>
        <dbReference type="Proteomes" id="UP000198323"/>
    </source>
</evidence>
<dbReference type="Proteomes" id="UP000198323">
    <property type="component" value="Unassembled WGS sequence"/>
</dbReference>
<dbReference type="InterPro" id="IPR045206">
    <property type="entry name" value="Maestro_heat-like_prot"/>
</dbReference>
<evidence type="ECO:0000313" key="2">
    <source>
        <dbReference type="EMBL" id="OXB51959.1"/>
    </source>
</evidence>
<dbReference type="Pfam" id="PF21047">
    <property type="entry name" value="HEAT_Maestro"/>
    <property type="match status" value="1"/>
</dbReference>
<keyword evidence="3" id="KW-1185">Reference proteome</keyword>
<sequence>RFAEHFHSSENTDLILVALQGMRDCSNYSTQVAATMMAALMDNFKPTPDDVQRIVTAIQRSRKMTTAMRAQRIIQDGLPWLAASDPHSVTLSLLCCSPTCDKDTWELWEMVLSSVDVAPQMAQELLQQLEMAPLSQETEIGTLPLAATIALHEIMQHSRYDPQEHQFFPELFVALIFQMVSSGARTPTEVRAITAGPFCPSAPTSAFRIVVEVLRNLLQCAGLDRLAHSMDRHELWGQLLGAATWRDGLRTLARLMARNSWHQCTPIFSHVQKLLQYHQLQWREVPAMVFYVE</sequence>
<dbReference type="InterPro" id="IPR048465">
    <property type="entry name" value="Maestro-like_HEAT"/>
</dbReference>
<dbReference type="OrthoDB" id="9421177at2759"/>
<dbReference type="EMBL" id="MCFN01006820">
    <property type="protein sequence ID" value="OXB51959.1"/>
    <property type="molecule type" value="Genomic_DNA"/>
</dbReference>
<gene>
    <name evidence="2" type="ORF">ASZ78_002920</name>
</gene>
<dbReference type="AlphaFoldDB" id="A0A226MA70"/>
<feature type="domain" description="Maestro-like HEAT-repeats" evidence="1">
    <location>
        <begin position="2"/>
        <end position="120"/>
    </location>
</feature>
<feature type="non-terminal residue" evidence="2">
    <location>
        <position position="293"/>
    </location>
</feature>
<feature type="non-terminal residue" evidence="2">
    <location>
        <position position="1"/>
    </location>
</feature>
<proteinExistence type="predicted"/>
<organism evidence="2 3">
    <name type="scientific">Callipepla squamata</name>
    <name type="common">Scaled quail</name>
    <dbReference type="NCBI Taxonomy" id="9009"/>
    <lineage>
        <taxon>Eukaryota</taxon>
        <taxon>Metazoa</taxon>
        <taxon>Chordata</taxon>
        <taxon>Craniata</taxon>
        <taxon>Vertebrata</taxon>
        <taxon>Euteleostomi</taxon>
        <taxon>Archelosauria</taxon>
        <taxon>Archosauria</taxon>
        <taxon>Dinosauria</taxon>
        <taxon>Saurischia</taxon>
        <taxon>Theropoda</taxon>
        <taxon>Coelurosauria</taxon>
        <taxon>Aves</taxon>
        <taxon>Neognathae</taxon>
        <taxon>Galloanserae</taxon>
        <taxon>Galliformes</taxon>
        <taxon>Odontophoridae</taxon>
        <taxon>Callipepla</taxon>
    </lineage>
</organism>